<evidence type="ECO:0000313" key="3">
    <source>
        <dbReference type="Proteomes" id="UP000257109"/>
    </source>
</evidence>
<keyword evidence="3" id="KW-1185">Reference proteome</keyword>
<evidence type="ECO:0000256" key="1">
    <source>
        <dbReference type="SAM" id="MobiDB-lite"/>
    </source>
</evidence>
<comment type="caution">
    <text evidence="2">The sequence shown here is derived from an EMBL/GenBank/DDBJ whole genome shotgun (WGS) entry which is preliminary data.</text>
</comment>
<accession>A0A371F7I1</accession>
<name>A0A371F7I1_MUCPR</name>
<feature type="non-terminal residue" evidence="2">
    <location>
        <position position="1"/>
    </location>
</feature>
<organism evidence="2 3">
    <name type="scientific">Mucuna pruriens</name>
    <name type="common">Velvet bean</name>
    <name type="synonym">Dolichos pruriens</name>
    <dbReference type="NCBI Taxonomy" id="157652"/>
    <lineage>
        <taxon>Eukaryota</taxon>
        <taxon>Viridiplantae</taxon>
        <taxon>Streptophyta</taxon>
        <taxon>Embryophyta</taxon>
        <taxon>Tracheophyta</taxon>
        <taxon>Spermatophyta</taxon>
        <taxon>Magnoliopsida</taxon>
        <taxon>eudicotyledons</taxon>
        <taxon>Gunneridae</taxon>
        <taxon>Pentapetalae</taxon>
        <taxon>rosids</taxon>
        <taxon>fabids</taxon>
        <taxon>Fabales</taxon>
        <taxon>Fabaceae</taxon>
        <taxon>Papilionoideae</taxon>
        <taxon>50 kb inversion clade</taxon>
        <taxon>NPAAA clade</taxon>
        <taxon>indigoferoid/millettioid clade</taxon>
        <taxon>Phaseoleae</taxon>
        <taxon>Mucuna</taxon>
    </lineage>
</organism>
<evidence type="ECO:0000313" key="2">
    <source>
        <dbReference type="EMBL" id="RDX74251.1"/>
    </source>
</evidence>
<protein>
    <submittedName>
        <fullName evidence="2">Uncharacterized protein</fullName>
    </submittedName>
</protein>
<gene>
    <name evidence="2" type="ORF">CR513_46027</name>
</gene>
<feature type="region of interest" description="Disordered" evidence="1">
    <location>
        <begin position="46"/>
        <end position="65"/>
    </location>
</feature>
<proteinExistence type="predicted"/>
<reference evidence="2" key="1">
    <citation type="submission" date="2018-05" db="EMBL/GenBank/DDBJ databases">
        <title>Draft genome of Mucuna pruriens seed.</title>
        <authorList>
            <person name="Nnadi N.E."/>
            <person name="Vos R."/>
            <person name="Hasami M.H."/>
            <person name="Devisetty U.K."/>
            <person name="Aguiy J.C."/>
        </authorList>
    </citation>
    <scope>NUCLEOTIDE SEQUENCE [LARGE SCALE GENOMIC DNA]</scope>
    <source>
        <strain evidence="2">JCA_2017</strain>
    </source>
</reference>
<dbReference type="EMBL" id="QJKJ01010243">
    <property type="protein sequence ID" value="RDX74251.1"/>
    <property type="molecule type" value="Genomic_DNA"/>
</dbReference>
<dbReference type="AlphaFoldDB" id="A0A371F7I1"/>
<sequence length="65" mass="7363">MTDLTEWRSRRSTLCRVSLSEAPSMAKWHAWVSEGSSDSVTFLQEKFDHPRGDEATGAGDTYDLR</sequence>
<dbReference type="Proteomes" id="UP000257109">
    <property type="component" value="Unassembled WGS sequence"/>
</dbReference>